<evidence type="ECO:0000313" key="2">
    <source>
        <dbReference type="Proteomes" id="UP001056120"/>
    </source>
</evidence>
<evidence type="ECO:0000313" key="1">
    <source>
        <dbReference type="EMBL" id="KAI3824977.1"/>
    </source>
</evidence>
<reference evidence="1 2" key="2">
    <citation type="journal article" date="2022" name="Mol. Ecol. Resour.">
        <title>The genomes of chicory, endive, great burdock and yacon provide insights into Asteraceae paleo-polyploidization history and plant inulin production.</title>
        <authorList>
            <person name="Fan W."/>
            <person name="Wang S."/>
            <person name="Wang H."/>
            <person name="Wang A."/>
            <person name="Jiang F."/>
            <person name="Liu H."/>
            <person name="Zhao H."/>
            <person name="Xu D."/>
            <person name="Zhang Y."/>
        </authorList>
    </citation>
    <scope>NUCLEOTIDE SEQUENCE [LARGE SCALE GENOMIC DNA]</scope>
    <source>
        <strain evidence="2">cv. Yunnan</strain>
        <tissue evidence="1">Leaves</tissue>
    </source>
</reference>
<comment type="caution">
    <text evidence="1">The sequence shown here is derived from an EMBL/GenBank/DDBJ whole genome shotgun (WGS) entry which is preliminary data.</text>
</comment>
<gene>
    <name evidence="1" type="ORF">L1987_06451</name>
</gene>
<sequence length="105" mass="11213">MKEKVEGNSAAIGEVAKERVESNPTTTGELTKDAETGGEAGDGKEGCFTFLNGDQPLSMFNNVVMGSLKKTALAFDVWSAIVALTQYLIKLACCKLCILCNTMML</sequence>
<accession>A0ACB9JY96</accession>
<dbReference type="Proteomes" id="UP001056120">
    <property type="component" value="Linkage Group LG02"/>
</dbReference>
<proteinExistence type="predicted"/>
<dbReference type="EMBL" id="CM042019">
    <property type="protein sequence ID" value="KAI3824977.1"/>
    <property type="molecule type" value="Genomic_DNA"/>
</dbReference>
<reference evidence="2" key="1">
    <citation type="journal article" date="2022" name="Mol. Ecol. Resour.">
        <title>The genomes of chicory, endive, great burdock and yacon provide insights into Asteraceae palaeo-polyploidization history and plant inulin production.</title>
        <authorList>
            <person name="Fan W."/>
            <person name="Wang S."/>
            <person name="Wang H."/>
            <person name="Wang A."/>
            <person name="Jiang F."/>
            <person name="Liu H."/>
            <person name="Zhao H."/>
            <person name="Xu D."/>
            <person name="Zhang Y."/>
        </authorList>
    </citation>
    <scope>NUCLEOTIDE SEQUENCE [LARGE SCALE GENOMIC DNA]</scope>
    <source>
        <strain evidence="2">cv. Yunnan</strain>
    </source>
</reference>
<keyword evidence="2" id="KW-1185">Reference proteome</keyword>
<organism evidence="1 2">
    <name type="scientific">Smallanthus sonchifolius</name>
    <dbReference type="NCBI Taxonomy" id="185202"/>
    <lineage>
        <taxon>Eukaryota</taxon>
        <taxon>Viridiplantae</taxon>
        <taxon>Streptophyta</taxon>
        <taxon>Embryophyta</taxon>
        <taxon>Tracheophyta</taxon>
        <taxon>Spermatophyta</taxon>
        <taxon>Magnoliopsida</taxon>
        <taxon>eudicotyledons</taxon>
        <taxon>Gunneridae</taxon>
        <taxon>Pentapetalae</taxon>
        <taxon>asterids</taxon>
        <taxon>campanulids</taxon>
        <taxon>Asterales</taxon>
        <taxon>Asteraceae</taxon>
        <taxon>Asteroideae</taxon>
        <taxon>Heliantheae alliance</taxon>
        <taxon>Millerieae</taxon>
        <taxon>Smallanthus</taxon>
    </lineage>
</organism>
<name>A0ACB9JY96_9ASTR</name>
<protein>
    <submittedName>
        <fullName evidence="1">Uncharacterized protein</fullName>
    </submittedName>
</protein>